<dbReference type="AlphaFoldDB" id="A0A1D8GCL5"/>
<dbReference type="InterPro" id="IPR001041">
    <property type="entry name" value="2Fe-2S_ferredoxin-type"/>
</dbReference>
<dbReference type="Gene3D" id="1.10.150.120">
    <property type="entry name" value="[2Fe-2S]-binding domain"/>
    <property type="match status" value="1"/>
</dbReference>
<evidence type="ECO:0000256" key="6">
    <source>
        <dbReference type="ARBA" id="ARBA00060707"/>
    </source>
</evidence>
<dbReference type="InterPro" id="IPR012675">
    <property type="entry name" value="Beta-grasp_dom_sf"/>
</dbReference>
<evidence type="ECO:0000256" key="1">
    <source>
        <dbReference type="ARBA" id="ARBA00022714"/>
    </source>
</evidence>
<dbReference type="GO" id="GO:0046872">
    <property type="term" value="F:metal ion binding"/>
    <property type="evidence" value="ECO:0007669"/>
    <property type="project" value="UniProtKB-KW"/>
</dbReference>
<dbReference type="InterPro" id="IPR006058">
    <property type="entry name" value="2Fe2S_fd_BS"/>
</dbReference>
<dbReference type="InterPro" id="IPR051452">
    <property type="entry name" value="Diverse_Oxidoreductases"/>
</dbReference>
<dbReference type="InterPro" id="IPR002888">
    <property type="entry name" value="2Fe-2S-bd"/>
</dbReference>
<protein>
    <submittedName>
        <fullName evidence="8">(2Fe-2S)-binding protein</fullName>
    </submittedName>
</protein>
<keyword evidence="3" id="KW-0560">Oxidoreductase</keyword>
<dbReference type="FunFam" id="1.10.150.120:FF:000003">
    <property type="entry name" value="Carbon monoxide dehydrogenase, small subunit"/>
    <property type="match status" value="1"/>
</dbReference>
<name>A0A1D8GCL5_9FIRM</name>
<dbReference type="Proteomes" id="UP000095743">
    <property type="component" value="Chromosome"/>
</dbReference>
<dbReference type="InterPro" id="IPR036884">
    <property type="entry name" value="2Fe-2S-bd_dom_sf"/>
</dbReference>
<evidence type="ECO:0000313" key="8">
    <source>
        <dbReference type="EMBL" id="AOT68649.1"/>
    </source>
</evidence>
<dbReference type="SUPFAM" id="SSF47741">
    <property type="entry name" value="CO dehydrogenase ISP C-domain like"/>
    <property type="match status" value="1"/>
</dbReference>
<evidence type="ECO:0000256" key="2">
    <source>
        <dbReference type="ARBA" id="ARBA00022723"/>
    </source>
</evidence>
<feature type="domain" description="2Fe-2S ferredoxin-type" evidence="7">
    <location>
        <begin position="1"/>
        <end position="77"/>
    </location>
</feature>
<dbReference type="Pfam" id="PF01799">
    <property type="entry name" value="Fer2_2"/>
    <property type="match status" value="1"/>
</dbReference>
<evidence type="ECO:0000256" key="5">
    <source>
        <dbReference type="ARBA" id="ARBA00023014"/>
    </source>
</evidence>
<keyword evidence="1" id="KW-0001">2Fe-2S</keyword>
<dbReference type="SUPFAM" id="SSF54292">
    <property type="entry name" value="2Fe-2S ferredoxin-like"/>
    <property type="match status" value="1"/>
</dbReference>
<keyword evidence="5" id="KW-0411">Iron-sulfur</keyword>
<dbReference type="PROSITE" id="PS00197">
    <property type="entry name" value="2FE2S_FER_1"/>
    <property type="match status" value="1"/>
</dbReference>
<organism evidence="8 9">
    <name type="scientific">Geosporobacter ferrireducens</name>
    <dbReference type="NCBI Taxonomy" id="1424294"/>
    <lineage>
        <taxon>Bacteria</taxon>
        <taxon>Bacillati</taxon>
        <taxon>Bacillota</taxon>
        <taxon>Clostridia</taxon>
        <taxon>Peptostreptococcales</taxon>
        <taxon>Thermotaleaceae</taxon>
        <taxon>Geosporobacter</taxon>
    </lineage>
</organism>
<reference evidence="8 9" key="1">
    <citation type="submission" date="2016-09" db="EMBL/GenBank/DDBJ databases">
        <title>Genomic analysis reveals versatility of anaerobic energy metabolism of Geosporobacter ferrireducens IRF9 of phylum Firmicutes.</title>
        <authorList>
            <person name="Kim S.-J."/>
        </authorList>
    </citation>
    <scope>NUCLEOTIDE SEQUENCE [LARGE SCALE GENOMIC DNA]</scope>
    <source>
        <strain evidence="8 9">IRF9</strain>
    </source>
</reference>
<dbReference type="RefSeq" id="WP_069974225.1">
    <property type="nucleotide sequence ID" value="NZ_CP017269.1"/>
</dbReference>
<evidence type="ECO:0000256" key="3">
    <source>
        <dbReference type="ARBA" id="ARBA00023002"/>
    </source>
</evidence>
<dbReference type="PANTHER" id="PTHR44379:SF8">
    <property type="entry name" value="XANTHINE DEHYDROGENASE IRON-SULFUR-BINDING SUBUNIT XDHC-RELATED"/>
    <property type="match status" value="1"/>
</dbReference>
<dbReference type="CDD" id="cd00207">
    <property type="entry name" value="fer2"/>
    <property type="match status" value="1"/>
</dbReference>
<dbReference type="EMBL" id="CP017269">
    <property type="protein sequence ID" value="AOT68649.1"/>
    <property type="molecule type" value="Genomic_DNA"/>
</dbReference>
<comment type="pathway">
    <text evidence="6">Alkaloid degradation; nicotine degradation.</text>
</comment>
<dbReference type="OrthoDB" id="9796880at2"/>
<evidence type="ECO:0000259" key="7">
    <source>
        <dbReference type="PROSITE" id="PS51085"/>
    </source>
</evidence>
<dbReference type="GO" id="GO:0051537">
    <property type="term" value="F:2 iron, 2 sulfur cluster binding"/>
    <property type="evidence" value="ECO:0007669"/>
    <property type="project" value="UniProtKB-KW"/>
</dbReference>
<dbReference type="Gene3D" id="3.10.20.30">
    <property type="match status" value="1"/>
</dbReference>
<dbReference type="Pfam" id="PF00111">
    <property type="entry name" value="Fer2"/>
    <property type="match status" value="1"/>
</dbReference>
<keyword evidence="9" id="KW-1185">Reference proteome</keyword>
<dbReference type="STRING" id="1424294.Gferi_02975"/>
<dbReference type="PANTHER" id="PTHR44379">
    <property type="entry name" value="OXIDOREDUCTASE WITH IRON-SULFUR SUBUNIT"/>
    <property type="match status" value="1"/>
</dbReference>
<dbReference type="InterPro" id="IPR036010">
    <property type="entry name" value="2Fe-2S_ferredoxin-like_sf"/>
</dbReference>
<keyword evidence="4" id="KW-0408">Iron</keyword>
<gene>
    <name evidence="8" type="ORF">Gferi_02975</name>
</gene>
<dbReference type="GO" id="GO:0016491">
    <property type="term" value="F:oxidoreductase activity"/>
    <property type="evidence" value="ECO:0007669"/>
    <property type="project" value="UniProtKB-KW"/>
</dbReference>
<keyword evidence="2" id="KW-0479">Metal-binding</keyword>
<accession>A0A1D8GCL5</accession>
<evidence type="ECO:0000256" key="4">
    <source>
        <dbReference type="ARBA" id="ARBA00023004"/>
    </source>
</evidence>
<evidence type="ECO:0000313" key="9">
    <source>
        <dbReference type="Proteomes" id="UP000095743"/>
    </source>
</evidence>
<dbReference type="PROSITE" id="PS51085">
    <property type="entry name" value="2FE2S_FER_2"/>
    <property type="match status" value="1"/>
</dbReference>
<dbReference type="KEGG" id="gfe:Gferi_02975"/>
<proteinExistence type="predicted"/>
<sequence>MALELNINGVDYRLEVNPRLRLIDVLRDHLGLTGTKEGCGEGECGACTIIMDDVAINSCLILAYQARGKRILTVESLAQDGELDRLQKAFIDNGAVQCGYCTPGMLMSCKALLMRNSNPSEEEIRIAIEGNLCRCTGYTKIVRAVKDVVKK</sequence>
<dbReference type="FunFam" id="3.10.20.30:FF:000020">
    <property type="entry name" value="Xanthine dehydrogenase iron-sulfur subunit"/>
    <property type="match status" value="1"/>
</dbReference>